<protein>
    <submittedName>
        <fullName evidence="6">Glycosyl hydrolase family 2, sugar binding domain protein</fullName>
    </submittedName>
</protein>
<dbReference type="Pfam" id="PF00703">
    <property type="entry name" value="Glyco_hydro_2"/>
    <property type="match status" value="1"/>
</dbReference>
<dbReference type="InterPro" id="IPR051913">
    <property type="entry name" value="GH2_Domain-Containing"/>
</dbReference>
<feature type="domain" description="Glycoside hydrolase family 2 immunoglobulin-like beta-sandwich" evidence="4">
    <location>
        <begin position="191"/>
        <end position="263"/>
    </location>
</feature>
<dbReference type="AlphaFoldDB" id="D2MLS4"/>
<dbReference type="eggNOG" id="COG3250">
    <property type="taxonomic scope" value="Bacteria"/>
</dbReference>
<comment type="similarity">
    <text evidence="1">Belongs to the glycosyl hydrolase 2 family.</text>
</comment>
<dbReference type="EMBL" id="ADFR01000001">
    <property type="protein sequence ID" value="EFC06483.1"/>
    <property type="molecule type" value="Genomic_DNA"/>
</dbReference>
<dbReference type="GO" id="GO:0004553">
    <property type="term" value="F:hydrolase activity, hydrolyzing O-glycosyl compounds"/>
    <property type="evidence" value="ECO:0007669"/>
    <property type="project" value="InterPro"/>
</dbReference>
<evidence type="ECO:0000256" key="3">
    <source>
        <dbReference type="ARBA" id="ARBA00023295"/>
    </source>
</evidence>
<dbReference type="InterPro" id="IPR017853">
    <property type="entry name" value="GH"/>
</dbReference>
<dbReference type="InterPro" id="IPR036156">
    <property type="entry name" value="Beta-gal/glucu_dom_sf"/>
</dbReference>
<accession>D2MLS4</accession>
<keyword evidence="3" id="KW-0326">Glycosidase</keyword>
<organism evidence="6 7">
    <name type="scientific">Bulleidia extructa W1219</name>
    <dbReference type="NCBI Taxonomy" id="679192"/>
    <lineage>
        <taxon>Bacteria</taxon>
        <taxon>Bacillati</taxon>
        <taxon>Bacillota</taxon>
        <taxon>Erysipelotrichia</taxon>
        <taxon>Erysipelotrichales</taxon>
        <taxon>Erysipelotrichaceae</taxon>
        <taxon>Bulleidia</taxon>
    </lineage>
</organism>
<dbReference type="SUPFAM" id="SSF49303">
    <property type="entry name" value="beta-Galactosidase/glucuronidase domain"/>
    <property type="match status" value="1"/>
</dbReference>
<evidence type="ECO:0000256" key="1">
    <source>
        <dbReference type="ARBA" id="ARBA00007401"/>
    </source>
</evidence>
<dbReference type="InterPro" id="IPR008979">
    <property type="entry name" value="Galactose-bd-like_sf"/>
</dbReference>
<keyword evidence="7" id="KW-1185">Reference proteome</keyword>
<dbReference type="Pfam" id="PF02836">
    <property type="entry name" value="Glyco_hydro_2_C"/>
    <property type="match status" value="1"/>
</dbReference>
<reference evidence="7" key="1">
    <citation type="submission" date="2009-12" db="EMBL/GenBank/DDBJ databases">
        <title>Sequence of Clostridiales genomosp. BVAB3 str. UPII9-5.</title>
        <authorList>
            <person name="Madupu R."/>
            <person name="Durkin A.S."/>
            <person name="Torralba M."/>
            <person name="Methe B."/>
            <person name="Sutton G.G."/>
            <person name="Strausberg R.L."/>
            <person name="Nelson K.E."/>
        </authorList>
    </citation>
    <scope>NUCLEOTIDE SEQUENCE [LARGE SCALE GENOMIC DNA]</scope>
    <source>
        <strain evidence="7">W1219</strain>
    </source>
</reference>
<dbReference type="InterPro" id="IPR006103">
    <property type="entry name" value="Glyco_hydro_2_cat"/>
</dbReference>
<dbReference type="SUPFAM" id="SSF49785">
    <property type="entry name" value="Galactose-binding domain-like"/>
    <property type="match status" value="1"/>
</dbReference>
<proteinExistence type="inferred from homology"/>
<evidence type="ECO:0000313" key="6">
    <source>
        <dbReference type="EMBL" id="EFC06483.1"/>
    </source>
</evidence>
<dbReference type="Gene3D" id="2.60.120.260">
    <property type="entry name" value="Galactose-binding domain-like"/>
    <property type="match status" value="1"/>
</dbReference>
<evidence type="ECO:0000256" key="2">
    <source>
        <dbReference type="ARBA" id="ARBA00022801"/>
    </source>
</evidence>
<dbReference type="Proteomes" id="UP000005017">
    <property type="component" value="Unassembled WGS sequence"/>
</dbReference>
<dbReference type="PANTHER" id="PTHR42732:SF2">
    <property type="entry name" value="BETA-MANNOSIDASE"/>
    <property type="match status" value="1"/>
</dbReference>
<gene>
    <name evidence="6" type="ORF">HMPREF9013_1429</name>
</gene>
<feature type="domain" description="Glycoside hydrolase family 2 catalytic" evidence="5">
    <location>
        <begin position="267"/>
        <end position="391"/>
    </location>
</feature>
<dbReference type="STRING" id="679192.HMPREF9013_1429"/>
<dbReference type="Gene3D" id="2.60.40.10">
    <property type="entry name" value="Immunoglobulins"/>
    <property type="match status" value="1"/>
</dbReference>
<evidence type="ECO:0000259" key="4">
    <source>
        <dbReference type="Pfam" id="PF00703"/>
    </source>
</evidence>
<dbReference type="InterPro" id="IPR006102">
    <property type="entry name" value="Ig-like_GH2"/>
</dbReference>
<sequence length="534" mass="62794">MLNLVLSTSMYYFRRIEKRMNIKPFQEYPRMHLQRDSYVNLNGLWDLQICPSGQEPTEEDFQSILVPFVPGTAASLYPKKPKKTDVLWYQLQFAYLPCDKQTFLHFEAVDQDCEIYLNGIFLQNHRGSYDAFEVNVTSLIKYQNILVVRVEDHELSAFGYQKDHPFSGIYGSVWLEDRAMNCVEEIEVEYKNQKVFIHLKGNFEQAAITITEKGKPVHSGITNQKVYEAEIKNPHVWSLEDPFLYDIYIQTEEDVVKSYFALRTIENKQGQFCLNGEALWLNGIVDETWLEKSGPICVSEEEIKHRLFQIKELGFQAVRKCGTLERNRWFYLCDQLGILVFQEVPQSFSETKSFLFGNKKERNEEEKRDYIRESSILFKQYRNHPSLVAWILFPKGWGAFEIESLKINCLWDISEGRKLTGGDFCLNGNLDPNRISMKTVGSLGYWQEVREVLGKARKQYDDKIDWNQAIEELLESQLETAVQKGYAGYFYERFQDCGLKNDGLFSKESLVIKVNERILKHWNRHFRRLYKHGR</sequence>
<dbReference type="GO" id="GO:0005975">
    <property type="term" value="P:carbohydrate metabolic process"/>
    <property type="evidence" value="ECO:0007669"/>
    <property type="project" value="InterPro"/>
</dbReference>
<evidence type="ECO:0000259" key="5">
    <source>
        <dbReference type="Pfam" id="PF02836"/>
    </source>
</evidence>
<dbReference type="PANTHER" id="PTHR42732">
    <property type="entry name" value="BETA-GALACTOSIDASE"/>
    <property type="match status" value="1"/>
</dbReference>
<dbReference type="SUPFAM" id="SSF51445">
    <property type="entry name" value="(Trans)glycosidases"/>
    <property type="match status" value="1"/>
</dbReference>
<keyword evidence="2 6" id="KW-0378">Hydrolase</keyword>
<evidence type="ECO:0000313" key="7">
    <source>
        <dbReference type="Proteomes" id="UP000005017"/>
    </source>
</evidence>
<dbReference type="InterPro" id="IPR013783">
    <property type="entry name" value="Ig-like_fold"/>
</dbReference>
<comment type="caution">
    <text evidence="6">The sequence shown here is derived from an EMBL/GenBank/DDBJ whole genome shotgun (WGS) entry which is preliminary data.</text>
</comment>
<name>D2MLS4_9FIRM</name>
<dbReference type="Gene3D" id="3.20.20.80">
    <property type="entry name" value="Glycosidases"/>
    <property type="match status" value="1"/>
</dbReference>